<evidence type="ECO:0000256" key="4">
    <source>
        <dbReference type="ARBA" id="ARBA00022691"/>
    </source>
</evidence>
<keyword evidence="2 6" id="KW-0489">Methyltransferase</keyword>
<dbReference type="GO" id="GO:0008171">
    <property type="term" value="F:O-methyltransferase activity"/>
    <property type="evidence" value="ECO:0007669"/>
    <property type="project" value="UniProtKB-UniRule"/>
</dbReference>
<evidence type="ECO:0000256" key="5">
    <source>
        <dbReference type="PROSITE-ProRule" id="PRU00848"/>
    </source>
</evidence>
<keyword evidence="10" id="KW-1185">Reference proteome</keyword>
<dbReference type="Pfam" id="PF06859">
    <property type="entry name" value="Bin3"/>
    <property type="match status" value="1"/>
</dbReference>
<dbReference type="InterPro" id="IPR010675">
    <property type="entry name" value="Bin3_C"/>
</dbReference>
<evidence type="ECO:0000256" key="3">
    <source>
        <dbReference type="ARBA" id="ARBA00022679"/>
    </source>
</evidence>
<dbReference type="PANTHER" id="PTHR12315">
    <property type="entry name" value="BICOID-INTERACTING PROTEIN RELATED"/>
    <property type="match status" value="1"/>
</dbReference>
<dbReference type="GO" id="GO:0017069">
    <property type="term" value="F:snRNA binding"/>
    <property type="evidence" value="ECO:0007669"/>
    <property type="project" value="TreeGrafter"/>
</dbReference>
<comment type="similarity">
    <text evidence="1 6">Belongs to the methyltransferase superfamily.</text>
</comment>
<evidence type="ECO:0000256" key="1">
    <source>
        <dbReference type="ARBA" id="ARBA00008361"/>
    </source>
</evidence>
<comment type="caution">
    <text evidence="9">The sequence shown here is derived from an EMBL/GenBank/DDBJ whole genome shotgun (WGS) entry which is preliminary data.</text>
</comment>
<evidence type="ECO:0000259" key="8">
    <source>
        <dbReference type="PROSITE" id="PS51515"/>
    </source>
</evidence>
<gene>
    <name evidence="9" type="ORF">XAT740_LOCUS13273</name>
</gene>
<name>A0A814GX56_ADIRI</name>
<dbReference type="InterPro" id="IPR013217">
    <property type="entry name" value="Methyltransf_12"/>
</dbReference>
<dbReference type="InterPro" id="IPR024160">
    <property type="entry name" value="BIN3_SAM-bd_dom"/>
</dbReference>
<dbReference type="InterPro" id="IPR039772">
    <property type="entry name" value="Bin3-like"/>
</dbReference>
<evidence type="ECO:0000256" key="6">
    <source>
        <dbReference type="RuleBase" id="RU367087"/>
    </source>
</evidence>
<dbReference type="GO" id="GO:0040031">
    <property type="term" value="P:snRNA modification"/>
    <property type="evidence" value="ECO:0007669"/>
    <property type="project" value="TreeGrafter"/>
</dbReference>
<dbReference type="AlphaFoldDB" id="A0A814GX56"/>
<dbReference type="InterPro" id="IPR029063">
    <property type="entry name" value="SAM-dependent_MTases_sf"/>
</dbReference>
<sequence length="435" mass="50495">MATNDDATKHFFPPMQRSTKKSSRIMKRKPARKNSIPTHFRFGGNRKDPLNLNALIEKKKQSAAAAGSSSSMTNANNDNLDNGNDRPVEILLQPDIFDPLRLDTTSRNDDELNTLYSIPSNSTNEAFAHNPMTFTNRKNRYGKKRRHSLPPRYGNFQGYYGYRQPSHDQRLQYLEQNWFQNKQVLDIGCHTGHVTFYVAEHFQPAQIVGMDIDQQLIQRARHQLWNRIQTYSSTNSNNTDHNGNNANKCYPFNLHFQQSKRRMLSADRAEPERASEQPRIWSTYISVTFYLIYYGEFYSIEQGNFVLENDVDLANIVAEYDTIIAFSVTKWVHLNFGDPGLKRFFKRVYQSLLPGGSFLLEPQPWSSYRLKRRMTKELTEMYNQIEFKPTEFVSYLLSTEVGFETCTTIATPDNTHKGFQRSMFLFVKSASTVDQ</sequence>
<dbReference type="PROSITE" id="PS51515">
    <property type="entry name" value="BIN3_SAM"/>
    <property type="match status" value="1"/>
</dbReference>
<evidence type="ECO:0000256" key="7">
    <source>
        <dbReference type="SAM" id="MobiDB-lite"/>
    </source>
</evidence>
<evidence type="ECO:0000256" key="2">
    <source>
        <dbReference type="ARBA" id="ARBA00022603"/>
    </source>
</evidence>
<dbReference type="Proteomes" id="UP000663828">
    <property type="component" value="Unassembled WGS sequence"/>
</dbReference>
<dbReference type="GO" id="GO:0032259">
    <property type="term" value="P:methylation"/>
    <property type="evidence" value="ECO:0007669"/>
    <property type="project" value="UniProtKB-KW"/>
</dbReference>
<dbReference type="Pfam" id="PF08242">
    <property type="entry name" value="Methyltransf_12"/>
    <property type="match status" value="1"/>
</dbReference>
<feature type="region of interest" description="Disordered" evidence="7">
    <location>
        <begin position="61"/>
        <end position="86"/>
    </location>
</feature>
<reference evidence="9" key="1">
    <citation type="submission" date="2021-02" db="EMBL/GenBank/DDBJ databases">
        <authorList>
            <person name="Nowell W R."/>
        </authorList>
    </citation>
    <scope>NUCLEOTIDE SEQUENCE</scope>
</reference>
<feature type="region of interest" description="Disordered" evidence="7">
    <location>
        <begin position="1"/>
        <end position="48"/>
    </location>
</feature>
<feature type="compositionally biased region" description="Low complexity" evidence="7">
    <location>
        <begin position="62"/>
        <end position="82"/>
    </location>
</feature>
<protein>
    <recommendedName>
        <fullName evidence="6">RNA methyltransferase</fullName>
        <ecNumber evidence="6">2.1.1.-</ecNumber>
    </recommendedName>
</protein>
<keyword evidence="4 5" id="KW-0949">S-adenosyl-L-methionine</keyword>
<organism evidence="9 10">
    <name type="scientific">Adineta ricciae</name>
    <name type="common">Rotifer</name>
    <dbReference type="NCBI Taxonomy" id="249248"/>
    <lineage>
        <taxon>Eukaryota</taxon>
        <taxon>Metazoa</taxon>
        <taxon>Spiralia</taxon>
        <taxon>Gnathifera</taxon>
        <taxon>Rotifera</taxon>
        <taxon>Eurotatoria</taxon>
        <taxon>Bdelloidea</taxon>
        <taxon>Adinetida</taxon>
        <taxon>Adinetidae</taxon>
        <taxon>Adineta</taxon>
    </lineage>
</organism>
<evidence type="ECO:0000313" key="9">
    <source>
        <dbReference type="EMBL" id="CAF1002341.1"/>
    </source>
</evidence>
<feature type="domain" description="Bin3-type SAM" evidence="8">
    <location>
        <begin position="168"/>
        <end position="431"/>
    </location>
</feature>
<accession>A0A814GX56</accession>
<dbReference type="GO" id="GO:0008173">
    <property type="term" value="F:RNA methyltransferase activity"/>
    <property type="evidence" value="ECO:0007669"/>
    <property type="project" value="UniProtKB-UniRule"/>
</dbReference>
<evidence type="ECO:0000313" key="10">
    <source>
        <dbReference type="Proteomes" id="UP000663828"/>
    </source>
</evidence>
<keyword evidence="3 6" id="KW-0808">Transferase</keyword>
<dbReference type="Gene3D" id="3.40.50.150">
    <property type="entry name" value="Vaccinia Virus protein VP39"/>
    <property type="match status" value="1"/>
</dbReference>
<feature type="compositionally biased region" description="Basic residues" evidence="7">
    <location>
        <begin position="18"/>
        <end position="32"/>
    </location>
</feature>
<dbReference type="PANTHER" id="PTHR12315:SF0">
    <property type="entry name" value="7SK SNRNA METHYLPHOSPHATE CAPPING ENZYME"/>
    <property type="match status" value="1"/>
</dbReference>
<dbReference type="SUPFAM" id="SSF53335">
    <property type="entry name" value="S-adenosyl-L-methionine-dependent methyltransferases"/>
    <property type="match status" value="1"/>
</dbReference>
<dbReference type="EMBL" id="CAJNOR010000767">
    <property type="protein sequence ID" value="CAF1002341.1"/>
    <property type="molecule type" value="Genomic_DNA"/>
</dbReference>
<dbReference type="EC" id="2.1.1.-" evidence="6"/>
<proteinExistence type="inferred from homology"/>
<dbReference type="CDD" id="cd02440">
    <property type="entry name" value="AdoMet_MTases"/>
    <property type="match status" value="1"/>
</dbReference>